<gene>
    <name evidence="9" type="ORF">SSIM_06225</name>
</gene>
<evidence type="ECO:0000256" key="1">
    <source>
        <dbReference type="ARBA" id="ARBA00004651"/>
    </source>
</evidence>
<dbReference type="EMBL" id="AXDY01000004">
    <property type="protein sequence ID" value="ERS93792.1"/>
    <property type="molecule type" value="Genomic_DNA"/>
</dbReference>
<proteinExistence type="inferred from homology"/>
<name>A0ABN0PDU6_STASI</name>
<evidence type="ECO:0000256" key="8">
    <source>
        <dbReference type="SAM" id="Phobius"/>
    </source>
</evidence>
<dbReference type="Proteomes" id="UP000017131">
    <property type="component" value="Unassembled WGS sequence"/>
</dbReference>
<evidence type="ECO:0000256" key="5">
    <source>
        <dbReference type="ARBA" id="ARBA00022692"/>
    </source>
</evidence>
<dbReference type="PANTHER" id="PTHR30472:SF25">
    <property type="entry name" value="ABC TRANSPORTER PERMEASE PROTEIN MJ0876-RELATED"/>
    <property type="match status" value="1"/>
</dbReference>
<reference evidence="9 10" key="1">
    <citation type="journal article" date="2013" name="Genome Announc.">
        <title>Draft Genome Sequence of Staphylococcus simulans UMC-CNS-990, Isolated from a Case of Chronic Bovine Mastitis.</title>
        <authorList>
            <person name="Calcutt M.J."/>
            <person name="Foecking M.F."/>
            <person name="Hsieh H.Y."/>
            <person name="Perry J."/>
            <person name="Stewart G.C."/>
            <person name="Middleton J.R."/>
        </authorList>
    </citation>
    <scope>NUCLEOTIDE SEQUENCE [LARGE SCALE GENOMIC DNA]</scope>
    <source>
        <strain evidence="9 10">UMC-CNS-990</strain>
    </source>
</reference>
<feature type="transmembrane region" description="Helical" evidence="8">
    <location>
        <begin position="79"/>
        <end position="97"/>
    </location>
</feature>
<feature type="transmembrane region" description="Helical" evidence="8">
    <location>
        <begin position="293"/>
        <end position="312"/>
    </location>
</feature>
<dbReference type="CDD" id="cd06550">
    <property type="entry name" value="TM_ABC_iron-siderophores_like"/>
    <property type="match status" value="1"/>
</dbReference>
<feature type="transmembrane region" description="Helical" evidence="8">
    <location>
        <begin position="222"/>
        <end position="250"/>
    </location>
</feature>
<evidence type="ECO:0000256" key="3">
    <source>
        <dbReference type="ARBA" id="ARBA00022448"/>
    </source>
</evidence>
<keyword evidence="5 8" id="KW-0812">Transmembrane</keyword>
<dbReference type="Pfam" id="PF01032">
    <property type="entry name" value="FecCD"/>
    <property type="match status" value="1"/>
</dbReference>
<dbReference type="SUPFAM" id="SSF81345">
    <property type="entry name" value="ABC transporter involved in vitamin B12 uptake, BtuC"/>
    <property type="match status" value="1"/>
</dbReference>
<feature type="transmembrane region" description="Helical" evidence="8">
    <location>
        <begin position="12"/>
        <end position="30"/>
    </location>
</feature>
<dbReference type="PANTHER" id="PTHR30472">
    <property type="entry name" value="FERRIC ENTEROBACTIN TRANSPORT SYSTEM PERMEASE PROTEIN"/>
    <property type="match status" value="1"/>
</dbReference>
<comment type="similarity">
    <text evidence="2">Belongs to the binding-protein-dependent transport system permease family. FecCD subfamily.</text>
</comment>
<keyword evidence="4" id="KW-1003">Cell membrane</keyword>
<keyword evidence="6 8" id="KW-1133">Transmembrane helix</keyword>
<keyword evidence="7 8" id="KW-0472">Membrane</keyword>
<organism evidence="9 10">
    <name type="scientific">Staphylococcus simulans UMC-CNS-990</name>
    <dbReference type="NCBI Taxonomy" id="1405498"/>
    <lineage>
        <taxon>Bacteria</taxon>
        <taxon>Bacillati</taxon>
        <taxon>Bacillota</taxon>
        <taxon>Bacilli</taxon>
        <taxon>Bacillales</taxon>
        <taxon>Staphylococcaceae</taxon>
        <taxon>Staphylococcus</taxon>
    </lineage>
</organism>
<comment type="subcellular location">
    <subcellularLocation>
        <location evidence="1">Cell membrane</location>
        <topology evidence="1">Multi-pass membrane protein</topology>
    </subcellularLocation>
</comment>
<evidence type="ECO:0000313" key="9">
    <source>
        <dbReference type="EMBL" id="ERS93792.1"/>
    </source>
</evidence>
<dbReference type="InterPro" id="IPR037294">
    <property type="entry name" value="ABC_BtuC-like"/>
</dbReference>
<accession>A0ABN0PDU6</accession>
<dbReference type="InterPro" id="IPR000522">
    <property type="entry name" value="ABC_transptr_permease_BtuC"/>
</dbReference>
<feature type="transmembrane region" description="Helical" evidence="8">
    <location>
        <begin position="134"/>
        <end position="156"/>
    </location>
</feature>
<feature type="transmembrane region" description="Helical" evidence="8">
    <location>
        <begin position="103"/>
        <end position="127"/>
    </location>
</feature>
<feature type="transmembrane region" description="Helical" evidence="8">
    <location>
        <begin position="262"/>
        <end position="281"/>
    </location>
</feature>
<comment type="caution">
    <text evidence="9">The sequence shown here is derived from an EMBL/GenBank/DDBJ whole genome shotgun (WGS) entry which is preliminary data.</text>
</comment>
<dbReference type="Gene3D" id="1.10.3470.10">
    <property type="entry name" value="ABC transporter involved in vitamin B12 uptake, BtuC"/>
    <property type="match status" value="1"/>
</dbReference>
<evidence type="ECO:0000256" key="4">
    <source>
        <dbReference type="ARBA" id="ARBA00022475"/>
    </source>
</evidence>
<sequence>MKNNMKQTTIIIGWCLALIVSIAISLFWNLGSWSDPLNHSILFEVRLPRVFEALLAGIGLSIAGQMFQTVLNNPLADSLTLGLASGSVLGSGLAVFIGLSSLWIPFASIVASMLTLAIVLGVTAAISQGYMMRALILSGIMIGALFNAFLYLLILLDERRMKSIVMYMFGGFSNAELHEVYVIAPIMMLCIVLLGLLLPKVKLLQVGTLKARSLSLNVRQMMFMVLTLSSIMTAIIVSYTGIIGFIGMIVPQLIRRTTQTTLGVQMLLNGVVGGTVMVFADTLGAQLWNPIEIPASIILALLGIPVLGYLIATQKHSYE</sequence>
<keyword evidence="10" id="KW-1185">Reference proteome</keyword>
<evidence type="ECO:0000256" key="7">
    <source>
        <dbReference type="ARBA" id="ARBA00023136"/>
    </source>
</evidence>
<feature type="transmembrane region" description="Helical" evidence="8">
    <location>
        <begin position="50"/>
        <end position="67"/>
    </location>
</feature>
<evidence type="ECO:0000256" key="6">
    <source>
        <dbReference type="ARBA" id="ARBA00022989"/>
    </source>
</evidence>
<keyword evidence="3" id="KW-0813">Transport</keyword>
<evidence type="ECO:0000256" key="2">
    <source>
        <dbReference type="ARBA" id="ARBA00007935"/>
    </source>
</evidence>
<evidence type="ECO:0000313" key="10">
    <source>
        <dbReference type="Proteomes" id="UP000017131"/>
    </source>
</evidence>
<feature type="transmembrane region" description="Helical" evidence="8">
    <location>
        <begin position="180"/>
        <end position="201"/>
    </location>
</feature>
<protein>
    <submittedName>
        <fullName evidence="9">Enterobactin ABC transporter permease</fullName>
    </submittedName>
</protein>